<evidence type="ECO:0000256" key="2">
    <source>
        <dbReference type="SAM" id="Phobius"/>
    </source>
</evidence>
<gene>
    <name evidence="3" type="ORF">Cvel_9236</name>
</gene>
<dbReference type="AlphaFoldDB" id="A0A0G4HX88"/>
<keyword evidence="2" id="KW-0812">Transmembrane</keyword>
<name>A0A0G4HX88_9ALVE</name>
<organism evidence="3">
    <name type="scientific">Chromera velia CCMP2878</name>
    <dbReference type="NCBI Taxonomy" id="1169474"/>
    <lineage>
        <taxon>Eukaryota</taxon>
        <taxon>Sar</taxon>
        <taxon>Alveolata</taxon>
        <taxon>Colpodellida</taxon>
        <taxon>Chromeraceae</taxon>
        <taxon>Chromera</taxon>
    </lineage>
</organism>
<keyword evidence="2" id="KW-1133">Transmembrane helix</keyword>
<feature type="region of interest" description="Disordered" evidence="1">
    <location>
        <begin position="1"/>
        <end position="24"/>
    </location>
</feature>
<protein>
    <submittedName>
        <fullName evidence="3">Uncharacterized protein</fullName>
    </submittedName>
</protein>
<dbReference type="EMBL" id="CDMZ01004243">
    <property type="protein sequence ID" value="CEM49134.1"/>
    <property type="molecule type" value="Genomic_DNA"/>
</dbReference>
<feature type="region of interest" description="Disordered" evidence="1">
    <location>
        <begin position="69"/>
        <end position="88"/>
    </location>
</feature>
<feature type="compositionally biased region" description="Polar residues" evidence="1">
    <location>
        <begin position="79"/>
        <end position="88"/>
    </location>
</feature>
<feature type="transmembrane region" description="Helical" evidence="2">
    <location>
        <begin position="32"/>
        <end position="57"/>
    </location>
</feature>
<reference evidence="3" key="1">
    <citation type="submission" date="2014-11" db="EMBL/GenBank/DDBJ databases">
        <authorList>
            <person name="Otto D Thomas"/>
            <person name="Naeem Raeece"/>
        </authorList>
    </citation>
    <scope>NUCLEOTIDE SEQUENCE</scope>
</reference>
<proteinExistence type="predicted"/>
<evidence type="ECO:0000313" key="3">
    <source>
        <dbReference type="EMBL" id="CEM49134.1"/>
    </source>
</evidence>
<sequence>MNNELQPDRPPLQQDSQPNPIQQDQILPSHSVAAAVAAAAVVGAAAAAAVAAAAAAAAAAKANHDVEGDVQMVDVDGNAPQNQQGPGP</sequence>
<accession>A0A0G4HX88</accession>
<feature type="compositionally biased region" description="Polar residues" evidence="1">
    <location>
        <begin position="13"/>
        <end position="24"/>
    </location>
</feature>
<evidence type="ECO:0000256" key="1">
    <source>
        <dbReference type="SAM" id="MobiDB-lite"/>
    </source>
</evidence>
<dbReference type="VEuPathDB" id="CryptoDB:Cvel_9236"/>
<keyword evidence="2" id="KW-0472">Membrane</keyword>